<dbReference type="InterPro" id="IPR014001">
    <property type="entry name" value="Helicase_ATP-bd"/>
</dbReference>
<dbReference type="OrthoDB" id="10261556at2759"/>
<feature type="domain" description="Helicase C-terminal" evidence="10">
    <location>
        <begin position="252"/>
        <end position="414"/>
    </location>
</feature>
<feature type="compositionally biased region" description="Polar residues" evidence="8">
    <location>
        <begin position="575"/>
        <end position="585"/>
    </location>
</feature>
<dbReference type="EC" id="5.6.2.4" evidence="7"/>
<protein>
    <recommendedName>
        <fullName evidence="7">ATP-dependent DNA helicase</fullName>
        <ecNumber evidence="7">5.6.2.4</ecNumber>
    </recommendedName>
</protein>
<dbReference type="NCBIfam" id="TIGR00614">
    <property type="entry name" value="recQ_fam"/>
    <property type="match status" value="1"/>
</dbReference>
<evidence type="ECO:0000256" key="6">
    <source>
        <dbReference type="ARBA" id="ARBA00034617"/>
    </source>
</evidence>
<evidence type="ECO:0000256" key="1">
    <source>
        <dbReference type="ARBA" id="ARBA00005446"/>
    </source>
</evidence>
<dbReference type="InterPro" id="IPR011545">
    <property type="entry name" value="DEAD/DEAH_box_helicase_dom"/>
</dbReference>
<keyword evidence="5 7" id="KW-0067">ATP-binding</keyword>
<feature type="compositionally biased region" description="Low complexity" evidence="8">
    <location>
        <begin position="501"/>
        <end position="518"/>
    </location>
</feature>
<keyword evidence="2 7" id="KW-0547">Nucleotide-binding</keyword>
<keyword evidence="7" id="KW-0539">Nucleus</keyword>
<dbReference type="Pfam" id="PF00271">
    <property type="entry name" value="Helicase_C"/>
    <property type="match status" value="1"/>
</dbReference>
<dbReference type="PROSITE" id="PS51192">
    <property type="entry name" value="HELICASE_ATP_BIND_1"/>
    <property type="match status" value="1"/>
</dbReference>
<dbReference type="PANTHER" id="PTHR13710">
    <property type="entry name" value="DNA HELICASE RECQ FAMILY MEMBER"/>
    <property type="match status" value="1"/>
</dbReference>
<proteinExistence type="inferred from homology"/>
<feature type="domain" description="Helicase ATP-binding" evidence="9">
    <location>
        <begin position="41"/>
        <end position="221"/>
    </location>
</feature>
<evidence type="ECO:0000259" key="10">
    <source>
        <dbReference type="PROSITE" id="PS51194"/>
    </source>
</evidence>
<dbReference type="GO" id="GO:0005737">
    <property type="term" value="C:cytoplasm"/>
    <property type="evidence" value="ECO:0007669"/>
    <property type="project" value="TreeGrafter"/>
</dbReference>
<evidence type="ECO:0000256" key="2">
    <source>
        <dbReference type="ARBA" id="ARBA00022741"/>
    </source>
</evidence>
<evidence type="ECO:0000256" key="7">
    <source>
        <dbReference type="RuleBase" id="RU364117"/>
    </source>
</evidence>
<evidence type="ECO:0000256" key="3">
    <source>
        <dbReference type="ARBA" id="ARBA00022801"/>
    </source>
</evidence>
<evidence type="ECO:0000313" key="11">
    <source>
        <dbReference type="EMBL" id="KAF5340125.1"/>
    </source>
</evidence>
<dbReference type="GO" id="GO:0005634">
    <property type="term" value="C:nucleus"/>
    <property type="evidence" value="ECO:0007669"/>
    <property type="project" value="UniProtKB-SubCell"/>
</dbReference>
<organism evidence="11 12">
    <name type="scientific">Tetrapyrgos nigripes</name>
    <dbReference type="NCBI Taxonomy" id="182062"/>
    <lineage>
        <taxon>Eukaryota</taxon>
        <taxon>Fungi</taxon>
        <taxon>Dikarya</taxon>
        <taxon>Basidiomycota</taxon>
        <taxon>Agaricomycotina</taxon>
        <taxon>Agaricomycetes</taxon>
        <taxon>Agaricomycetidae</taxon>
        <taxon>Agaricales</taxon>
        <taxon>Marasmiineae</taxon>
        <taxon>Marasmiaceae</taxon>
        <taxon>Tetrapyrgos</taxon>
    </lineage>
</organism>
<dbReference type="InterPro" id="IPR032284">
    <property type="entry name" value="RecQ_Zn-bd"/>
</dbReference>
<comment type="catalytic activity">
    <reaction evidence="7">
        <text>ATP + H2O = ADP + phosphate + H(+)</text>
        <dbReference type="Rhea" id="RHEA:13065"/>
        <dbReference type="ChEBI" id="CHEBI:15377"/>
        <dbReference type="ChEBI" id="CHEBI:15378"/>
        <dbReference type="ChEBI" id="CHEBI:30616"/>
        <dbReference type="ChEBI" id="CHEBI:43474"/>
        <dbReference type="ChEBI" id="CHEBI:456216"/>
    </reaction>
</comment>
<dbReference type="InterPro" id="IPR001650">
    <property type="entry name" value="Helicase_C-like"/>
</dbReference>
<keyword evidence="3 7" id="KW-0378">Hydrolase</keyword>
<dbReference type="EMBL" id="JAACJM010000179">
    <property type="protein sequence ID" value="KAF5340125.1"/>
    <property type="molecule type" value="Genomic_DNA"/>
</dbReference>
<evidence type="ECO:0000256" key="8">
    <source>
        <dbReference type="SAM" id="MobiDB-lite"/>
    </source>
</evidence>
<dbReference type="Gene3D" id="3.40.50.300">
    <property type="entry name" value="P-loop containing nucleotide triphosphate hydrolases"/>
    <property type="match status" value="2"/>
</dbReference>
<comment type="similarity">
    <text evidence="1 7">Belongs to the helicase family. RecQ subfamily.</text>
</comment>
<dbReference type="GO" id="GO:0016787">
    <property type="term" value="F:hydrolase activity"/>
    <property type="evidence" value="ECO:0007669"/>
    <property type="project" value="UniProtKB-KW"/>
</dbReference>
<dbReference type="GO" id="GO:0009378">
    <property type="term" value="F:four-way junction helicase activity"/>
    <property type="evidence" value="ECO:0007669"/>
    <property type="project" value="TreeGrafter"/>
</dbReference>
<comment type="catalytic activity">
    <reaction evidence="6 7">
        <text>Couples ATP hydrolysis with the unwinding of duplex DNA by translocating in the 3'-5' direction.</text>
        <dbReference type="EC" id="5.6.2.4"/>
    </reaction>
</comment>
<comment type="caution">
    <text evidence="11">The sequence shown here is derived from an EMBL/GenBank/DDBJ whole genome shotgun (WGS) entry which is preliminary data.</text>
</comment>
<feature type="compositionally biased region" description="Low complexity" evidence="8">
    <location>
        <begin position="592"/>
        <end position="606"/>
    </location>
</feature>
<gene>
    <name evidence="11" type="ORF">D9758_013147</name>
</gene>
<dbReference type="PROSITE" id="PS51194">
    <property type="entry name" value="HELICASE_CTER"/>
    <property type="match status" value="1"/>
</dbReference>
<accession>A0A8H5CE42</accession>
<dbReference type="GO" id="GO:0005694">
    <property type="term" value="C:chromosome"/>
    <property type="evidence" value="ECO:0007669"/>
    <property type="project" value="TreeGrafter"/>
</dbReference>
<dbReference type="Proteomes" id="UP000559256">
    <property type="component" value="Unassembled WGS sequence"/>
</dbReference>
<dbReference type="GO" id="GO:0043138">
    <property type="term" value="F:3'-5' DNA helicase activity"/>
    <property type="evidence" value="ECO:0007669"/>
    <property type="project" value="UniProtKB-EC"/>
</dbReference>
<dbReference type="GO" id="GO:0005524">
    <property type="term" value="F:ATP binding"/>
    <property type="evidence" value="ECO:0007669"/>
    <property type="project" value="UniProtKB-KW"/>
</dbReference>
<evidence type="ECO:0000259" key="9">
    <source>
        <dbReference type="PROSITE" id="PS51192"/>
    </source>
</evidence>
<dbReference type="Pfam" id="PF00270">
    <property type="entry name" value="DEAD"/>
    <property type="match status" value="1"/>
</dbReference>
<dbReference type="SMART" id="SM00490">
    <property type="entry name" value="HELICc"/>
    <property type="match status" value="1"/>
</dbReference>
<dbReference type="GO" id="GO:0000724">
    <property type="term" value="P:double-strand break repair via homologous recombination"/>
    <property type="evidence" value="ECO:0007669"/>
    <property type="project" value="TreeGrafter"/>
</dbReference>
<name>A0A8H5CE42_9AGAR</name>
<dbReference type="SUPFAM" id="SSF52540">
    <property type="entry name" value="P-loop containing nucleoside triphosphate hydrolases"/>
    <property type="match status" value="1"/>
</dbReference>
<dbReference type="PANTHER" id="PTHR13710:SF152">
    <property type="entry name" value="ATP-DEPENDENT DNA HELICASE Q5"/>
    <property type="match status" value="1"/>
</dbReference>
<dbReference type="SMART" id="SM00487">
    <property type="entry name" value="DEXDc"/>
    <property type="match status" value="1"/>
</dbReference>
<dbReference type="GO" id="GO:0003676">
    <property type="term" value="F:nucleic acid binding"/>
    <property type="evidence" value="ECO:0007669"/>
    <property type="project" value="InterPro"/>
</dbReference>
<evidence type="ECO:0000313" key="12">
    <source>
        <dbReference type="Proteomes" id="UP000559256"/>
    </source>
</evidence>
<dbReference type="AlphaFoldDB" id="A0A8H5CE42"/>
<dbReference type="Pfam" id="PF16124">
    <property type="entry name" value="RecQ_Zn_bind"/>
    <property type="match status" value="1"/>
</dbReference>
<evidence type="ECO:0000256" key="5">
    <source>
        <dbReference type="ARBA" id="ARBA00022840"/>
    </source>
</evidence>
<sequence>MPLSEDLRRCPDLEERKAECHRVLRDTFGHTHYKGKQKQIIEAAVTGYDVFILAPTGFGKSLCFQIPAASDKVNYNPSGVTVVISPLLALINNQVTSLRKKGVLTHALTSETSKSTRQEVYDDLVSENPAIRLVYMAPERLKDGECMHMFKIMYQNGTLNRLVVDEAHCISEWGHDFRGDYRRLGAFRRNFKDIPIMALTATATSEVIHDIISSLGMSQDNLYKVIHPFNRANLYYEVRYRSGFDQLALMSEICDYIFSLHRKRGKPSSGIIYCRRRNTCNEVSAFLRGKGLSAKAYHRKLPPSELEKTFREWAVEGGSANGGLDVVVATVAFGLGIDKGDVRYVIHYDCPTSLEGYYQETGRAGRNGSPSKCILYYTREDAAIAKKLVAQGHTNRIVAAEEVSGPAPSQRAVSSLDALVKMAENTRLCRHVSICRYFGEIINTDDKELLKSLCDNMCDVCKYPEKTRRQKDKLSSKEWAASQVENRQFGNEDDSERPLYKSNNTNANSLSNTKSAAKPGSGSYFGTKRMMDGVGNSESAAKKPKVSSGLTTTLVTKPFSSASILTKPFKTPLMKTTSTLSNSSGPRPPPKQTTAPKATWAAQKPTSSPDIEPKHEDDHETSVRTQEEEDEAKFAVPQRASSPVDLPDVLFELEEPTTEKIPASLLISTSRREGVDQLRMALYKVMKKNPELWSRFKRAPSNTERRDRIIALTAKEIEYDFVLCFSSSLEGYKERIRVNVASVEMMAHEKAWNGCQEEEYEDVQQFIGAMEKICKIA</sequence>
<feature type="compositionally biased region" description="Basic and acidic residues" evidence="8">
    <location>
        <begin position="611"/>
        <end position="626"/>
    </location>
</feature>
<reference evidence="11 12" key="1">
    <citation type="journal article" date="2020" name="ISME J.">
        <title>Uncovering the hidden diversity of litter-decomposition mechanisms in mushroom-forming fungi.</title>
        <authorList>
            <person name="Floudas D."/>
            <person name="Bentzer J."/>
            <person name="Ahren D."/>
            <person name="Johansson T."/>
            <person name="Persson P."/>
            <person name="Tunlid A."/>
        </authorList>
    </citation>
    <scope>NUCLEOTIDE SEQUENCE [LARGE SCALE GENOMIC DNA]</scope>
    <source>
        <strain evidence="11 12">CBS 291.85</strain>
    </source>
</reference>
<dbReference type="CDD" id="cd17920">
    <property type="entry name" value="DEXHc_RecQ"/>
    <property type="match status" value="1"/>
</dbReference>
<dbReference type="FunFam" id="3.40.50.300:FF:001389">
    <property type="entry name" value="ATP-dependent DNA helicase RecQ"/>
    <property type="match status" value="1"/>
</dbReference>
<keyword evidence="4 7" id="KW-0347">Helicase</keyword>
<dbReference type="InterPro" id="IPR027417">
    <property type="entry name" value="P-loop_NTPase"/>
</dbReference>
<keyword evidence="12" id="KW-1185">Reference proteome</keyword>
<comment type="subcellular location">
    <subcellularLocation>
        <location evidence="7">Nucleus</location>
    </subcellularLocation>
</comment>
<evidence type="ECO:0000256" key="4">
    <source>
        <dbReference type="ARBA" id="ARBA00022806"/>
    </source>
</evidence>
<feature type="region of interest" description="Disordered" evidence="8">
    <location>
        <begin position="472"/>
        <end position="530"/>
    </location>
</feature>
<feature type="region of interest" description="Disordered" evidence="8">
    <location>
        <begin position="575"/>
        <end position="641"/>
    </location>
</feature>
<dbReference type="InterPro" id="IPR004589">
    <property type="entry name" value="DNA_helicase_ATP-dep_RecQ"/>
</dbReference>